<dbReference type="SUPFAM" id="SSF50475">
    <property type="entry name" value="FMN-binding split barrel"/>
    <property type="match status" value="1"/>
</dbReference>
<dbReference type="Pfam" id="PF04075">
    <property type="entry name" value="F420H2_quin_red"/>
    <property type="match status" value="1"/>
</dbReference>
<dbReference type="PANTHER" id="PTHR39428:SF1">
    <property type="entry name" value="F420H(2)-DEPENDENT QUINONE REDUCTASE RV1261C"/>
    <property type="match status" value="1"/>
</dbReference>
<dbReference type="Proteomes" id="UP001589646">
    <property type="component" value="Unassembled WGS sequence"/>
</dbReference>
<proteinExistence type="inferred from homology"/>
<dbReference type="Gene3D" id="2.30.110.10">
    <property type="entry name" value="Electron Transport, Fmn-binding Protein, Chain A"/>
    <property type="match status" value="1"/>
</dbReference>
<evidence type="ECO:0000256" key="2">
    <source>
        <dbReference type="ARBA" id="ARBA00049106"/>
    </source>
</evidence>
<feature type="region of interest" description="Disordered" evidence="3">
    <location>
        <begin position="1"/>
        <end position="29"/>
    </location>
</feature>
<sequence length="146" mass="16098">MSIHRATTATSRDVASGSEERPKEIRSRLGDAAAMSDDLVITTVGRKTGRPRTTTHFYGADRGHLVLVGPGSEAGPHLPGWYRDLMVNPDAEVRVDGRTLRVRAHTARGAERRQLWKTLVAREPVYQRYADAARGEIPVVVLEETA</sequence>
<name>A0ABV5Q233_9ACTN</name>
<evidence type="ECO:0000256" key="1">
    <source>
        <dbReference type="ARBA" id="ARBA00008710"/>
    </source>
</evidence>
<evidence type="ECO:0000256" key="3">
    <source>
        <dbReference type="SAM" id="MobiDB-lite"/>
    </source>
</evidence>
<comment type="caution">
    <text evidence="4">The sequence shown here is derived from an EMBL/GenBank/DDBJ whole genome shotgun (WGS) entry which is preliminary data.</text>
</comment>
<evidence type="ECO:0000313" key="5">
    <source>
        <dbReference type="Proteomes" id="UP001589646"/>
    </source>
</evidence>
<reference evidence="4 5" key="1">
    <citation type="submission" date="2024-09" db="EMBL/GenBank/DDBJ databases">
        <authorList>
            <person name="Sun Q."/>
            <person name="Mori K."/>
        </authorList>
    </citation>
    <scope>NUCLEOTIDE SEQUENCE [LARGE SCALE GENOMIC DNA]</scope>
    <source>
        <strain evidence="4 5">JCM 3323</strain>
    </source>
</reference>
<feature type="compositionally biased region" description="Basic and acidic residues" evidence="3">
    <location>
        <begin position="18"/>
        <end position="29"/>
    </location>
</feature>
<dbReference type="InterPro" id="IPR012349">
    <property type="entry name" value="Split_barrel_FMN-bd"/>
</dbReference>
<comment type="catalytic activity">
    <reaction evidence="2">
        <text>oxidized coenzyme F420-(gamma-L-Glu)(n) + a quinol + H(+) = reduced coenzyme F420-(gamma-L-Glu)(n) + a quinone</text>
        <dbReference type="Rhea" id="RHEA:39663"/>
        <dbReference type="Rhea" id="RHEA-COMP:12939"/>
        <dbReference type="Rhea" id="RHEA-COMP:14378"/>
        <dbReference type="ChEBI" id="CHEBI:15378"/>
        <dbReference type="ChEBI" id="CHEBI:24646"/>
        <dbReference type="ChEBI" id="CHEBI:132124"/>
        <dbReference type="ChEBI" id="CHEBI:133980"/>
        <dbReference type="ChEBI" id="CHEBI:139511"/>
    </reaction>
</comment>
<accession>A0ABV5Q233</accession>
<dbReference type="NCBIfam" id="TIGR00026">
    <property type="entry name" value="hi_GC_TIGR00026"/>
    <property type="match status" value="1"/>
</dbReference>
<keyword evidence="5" id="KW-1185">Reference proteome</keyword>
<evidence type="ECO:0000313" key="4">
    <source>
        <dbReference type="EMBL" id="MFB9529556.1"/>
    </source>
</evidence>
<organism evidence="4 5">
    <name type="scientific">Nonomuraea roseola</name>
    <dbReference type="NCBI Taxonomy" id="46179"/>
    <lineage>
        <taxon>Bacteria</taxon>
        <taxon>Bacillati</taxon>
        <taxon>Actinomycetota</taxon>
        <taxon>Actinomycetes</taxon>
        <taxon>Streptosporangiales</taxon>
        <taxon>Streptosporangiaceae</taxon>
        <taxon>Nonomuraea</taxon>
    </lineage>
</organism>
<feature type="compositionally biased region" description="Polar residues" evidence="3">
    <location>
        <begin position="1"/>
        <end position="13"/>
    </location>
</feature>
<comment type="similarity">
    <text evidence="1">Belongs to the F420H(2)-dependent quinone reductase family.</text>
</comment>
<protein>
    <submittedName>
        <fullName evidence="4">Nitroreductase/quinone reductase family protein</fullName>
    </submittedName>
</protein>
<dbReference type="PANTHER" id="PTHR39428">
    <property type="entry name" value="F420H(2)-DEPENDENT QUINONE REDUCTASE RV1261C"/>
    <property type="match status" value="1"/>
</dbReference>
<dbReference type="RefSeq" id="WP_379479075.1">
    <property type="nucleotide sequence ID" value="NZ_JBHMCE010000007.1"/>
</dbReference>
<dbReference type="EMBL" id="JBHMCE010000007">
    <property type="protein sequence ID" value="MFB9529556.1"/>
    <property type="molecule type" value="Genomic_DNA"/>
</dbReference>
<gene>
    <name evidence="4" type="ORF">ACFFRN_23390</name>
</gene>
<dbReference type="InterPro" id="IPR004378">
    <property type="entry name" value="F420H2_quin_Rdtase"/>
</dbReference>